<proteinExistence type="predicted"/>
<keyword evidence="2" id="KW-0732">Signal</keyword>
<keyword evidence="4" id="KW-1185">Reference proteome</keyword>
<keyword evidence="1" id="KW-0812">Transmembrane</keyword>
<comment type="caution">
    <text evidence="3">The sequence shown here is derived from an EMBL/GenBank/DDBJ whole genome shotgun (WGS) entry which is preliminary data.</text>
</comment>
<name>A0ABW0JAN2_9BURK</name>
<dbReference type="EMBL" id="JBHSMP010000016">
    <property type="protein sequence ID" value="MFC5429995.1"/>
    <property type="molecule type" value="Genomic_DNA"/>
</dbReference>
<protein>
    <submittedName>
        <fullName evidence="3">Uncharacterized protein</fullName>
    </submittedName>
</protein>
<dbReference type="Pfam" id="PF15956">
    <property type="entry name" value="DUF4760"/>
    <property type="match status" value="1"/>
</dbReference>
<feature type="chain" id="PRO_5047225468" evidence="2">
    <location>
        <begin position="23"/>
        <end position="246"/>
    </location>
</feature>
<sequence>MKKLAKFASLVSRLLLAAVLCAAVSAAYGQHHRRGAHRAAAAAVHRPAQYDSYSREEIDGKLSDLDASVGARLDAASQAMGTRLDALEKKQSAQWWIPAVAAAVFSAIFTLLFKTISDRHQARKAALETSMDFVSQFSDDDWEMAIGDAMDDLTSPERLKNPDSFKRIVHVGNWFEELARAWRGNQLDTEYIKRNDLHNHAKAFWSKLEEARRACEADTTNPRSVDIARLQKDFWKNLQWLATHVT</sequence>
<evidence type="ECO:0000256" key="2">
    <source>
        <dbReference type="SAM" id="SignalP"/>
    </source>
</evidence>
<dbReference type="Proteomes" id="UP001596103">
    <property type="component" value="Unassembled WGS sequence"/>
</dbReference>
<organism evidence="3 4">
    <name type="scientific">Paraburkholderia denitrificans</name>
    <dbReference type="NCBI Taxonomy" id="694025"/>
    <lineage>
        <taxon>Bacteria</taxon>
        <taxon>Pseudomonadati</taxon>
        <taxon>Pseudomonadota</taxon>
        <taxon>Betaproteobacteria</taxon>
        <taxon>Burkholderiales</taxon>
        <taxon>Burkholderiaceae</taxon>
        <taxon>Paraburkholderia</taxon>
    </lineage>
</organism>
<evidence type="ECO:0000256" key="1">
    <source>
        <dbReference type="SAM" id="Phobius"/>
    </source>
</evidence>
<dbReference type="InterPro" id="IPR031876">
    <property type="entry name" value="DUF4760"/>
</dbReference>
<feature type="transmembrane region" description="Helical" evidence="1">
    <location>
        <begin position="95"/>
        <end position="113"/>
    </location>
</feature>
<feature type="signal peptide" evidence="2">
    <location>
        <begin position="1"/>
        <end position="22"/>
    </location>
</feature>
<reference evidence="4" key="1">
    <citation type="journal article" date="2019" name="Int. J. Syst. Evol. Microbiol.">
        <title>The Global Catalogue of Microorganisms (GCM) 10K type strain sequencing project: providing services to taxonomists for standard genome sequencing and annotation.</title>
        <authorList>
            <consortium name="The Broad Institute Genomics Platform"/>
            <consortium name="The Broad Institute Genome Sequencing Center for Infectious Disease"/>
            <person name="Wu L."/>
            <person name="Ma J."/>
        </authorList>
    </citation>
    <scope>NUCLEOTIDE SEQUENCE [LARGE SCALE GENOMIC DNA]</scope>
    <source>
        <strain evidence="4">CCUG 56042</strain>
    </source>
</reference>
<evidence type="ECO:0000313" key="4">
    <source>
        <dbReference type="Proteomes" id="UP001596103"/>
    </source>
</evidence>
<accession>A0ABW0JAN2</accession>
<keyword evidence="1" id="KW-0472">Membrane</keyword>
<evidence type="ECO:0000313" key="3">
    <source>
        <dbReference type="EMBL" id="MFC5429995.1"/>
    </source>
</evidence>
<keyword evidence="1" id="KW-1133">Transmembrane helix</keyword>
<gene>
    <name evidence="3" type="ORF">ACFPTO_14465</name>
</gene>